<dbReference type="PANTHER" id="PTHR12327">
    <property type="entry name" value="ALPHA-TUBULIN N-ACETYLTRANSFERASE 1"/>
    <property type="match status" value="1"/>
</dbReference>
<name>A0A979FTZ0_HYAAZ</name>
<keyword evidence="5" id="KW-1185">Reference proteome</keyword>
<feature type="domain" description="N-acetyltransferase" evidence="4">
    <location>
        <begin position="1"/>
        <end position="171"/>
    </location>
</feature>
<evidence type="ECO:0000256" key="2">
    <source>
        <dbReference type="ARBA" id="ARBA00023315"/>
    </source>
</evidence>
<evidence type="ECO:0000259" key="4">
    <source>
        <dbReference type="PROSITE" id="PS51730"/>
    </source>
</evidence>
<evidence type="ECO:0000313" key="6">
    <source>
        <dbReference type="RefSeq" id="XP_047740057.1"/>
    </source>
</evidence>
<sequence>MEFRFDVRSILLEDIMKVDNSLIIKGWNSKTRFRSSSFAQGLSNVITTAEKIQNSDHILYLMKEDDPTSRAAVVVGMLKIGRKKLFLVDPERQTKEVAPLCVLDFYVHESRQRRGYGRRLFDYMLQVRLTFPLHASVTEEEQQLTAVNRSRGGSRTGSRTGSLTGSRAGSRGVSPELPGTPTSTSPSAARRLPHANSNNPAGKPTHGPRHSAMADILHGRVDRHTPAAHKNPRYQPTLEWMKTEGGEHYSRTPSNPGSPLSRTPLAGSPPPVPRGVRTPVGADRVDFVRSREASIAPTPATSPSSGRPPAPAPEEVNGVALKEEETGEEEHGGEKGQNGEEKAQNGEEKAQNGEGEVQEVAEELKSLSLATTPPASPGKTGNWRDSIARNSEDVINHISKPDCEGTSAGVLKENESVHGHLKFHHHKLW</sequence>
<dbReference type="RefSeq" id="XP_047740057.1">
    <property type="nucleotide sequence ID" value="XM_047884101.1"/>
</dbReference>
<proteinExistence type="predicted"/>
<keyword evidence="2" id="KW-0012">Acyltransferase</keyword>
<dbReference type="CDD" id="cd04301">
    <property type="entry name" value="NAT_SF"/>
    <property type="match status" value="1"/>
</dbReference>
<dbReference type="AlphaFoldDB" id="A0A979FTZ0"/>
<dbReference type="GO" id="GO:0005874">
    <property type="term" value="C:microtubule"/>
    <property type="evidence" value="ECO:0007669"/>
    <property type="project" value="InterPro"/>
</dbReference>
<feature type="compositionally biased region" description="Basic and acidic residues" evidence="3">
    <location>
        <begin position="283"/>
        <end position="292"/>
    </location>
</feature>
<feature type="compositionally biased region" description="Low complexity" evidence="3">
    <location>
        <begin position="293"/>
        <end position="305"/>
    </location>
</feature>
<keyword evidence="1" id="KW-0808">Transferase</keyword>
<dbReference type="OrthoDB" id="447510at2759"/>
<dbReference type="GeneID" id="108672437"/>
<protein>
    <submittedName>
        <fullName evidence="6">Alpha-tubulin N-acetyltransferase 1</fullName>
    </submittedName>
</protein>
<feature type="compositionally biased region" description="Basic and acidic residues" evidence="3">
    <location>
        <begin position="321"/>
        <end position="351"/>
    </location>
</feature>
<evidence type="ECO:0000256" key="3">
    <source>
        <dbReference type="SAM" id="MobiDB-lite"/>
    </source>
</evidence>
<feature type="region of interest" description="Disordered" evidence="3">
    <location>
        <begin position="140"/>
        <end position="211"/>
    </location>
</feature>
<accession>A0A979FTZ0</accession>
<dbReference type="InterPro" id="IPR038746">
    <property type="entry name" value="Atat"/>
</dbReference>
<evidence type="ECO:0000313" key="5">
    <source>
        <dbReference type="Proteomes" id="UP000694843"/>
    </source>
</evidence>
<feature type="compositionally biased region" description="Low complexity" evidence="3">
    <location>
        <begin position="149"/>
        <end position="172"/>
    </location>
</feature>
<dbReference type="KEGG" id="hazt:108672437"/>
<evidence type="ECO:0000256" key="1">
    <source>
        <dbReference type="ARBA" id="ARBA00022679"/>
    </source>
</evidence>
<dbReference type="Proteomes" id="UP000694843">
    <property type="component" value="Unplaced"/>
</dbReference>
<dbReference type="GO" id="GO:0019799">
    <property type="term" value="F:tubulin N-acetyltransferase activity"/>
    <property type="evidence" value="ECO:0007669"/>
    <property type="project" value="InterPro"/>
</dbReference>
<dbReference type="SUPFAM" id="SSF55729">
    <property type="entry name" value="Acyl-CoA N-acyltransferases (Nat)"/>
    <property type="match status" value="1"/>
</dbReference>
<dbReference type="PROSITE" id="PS51730">
    <property type="entry name" value="GNAT_ATAT"/>
    <property type="match status" value="1"/>
</dbReference>
<organism evidence="5 6">
    <name type="scientific">Hyalella azteca</name>
    <name type="common">Amphipod</name>
    <dbReference type="NCBI Taxonomy" id="294128"/>
    <lineage>
        <taxon>Eukaryota</taxon>
        <taxon>Metazoa</taxon>
        <taxon>Ecdysozoa</taxon>
        <taxon>Arthropoda</taxon>
        <taxon>Crustacea</taxon>
        <taxon>Multicrustacea</taxon>
        <taxon>Malacostraca</taxon>
        <taxon>Eumalacostraca</taxon>
        <taxon>Peracarida</taxon>
        <taxon>Amphipoda</taxon>
        <taxon>Senticaudata</taxon>
        <taxon>Talitrida</taxon>
        <taxon>Talitroidea</taxon>
        <taxon>Hyalellidae</taxon>
        <taxon>Hyalella</taxon>
    </lineage>
</organism>
<gene>
    <name evidence="6" type="primary">LOC108672437</name>
</gene>
<feature type="compositionally biased region" description="Polar residues" evidence="3">
    <location>
        <begin position="251"/>
        <end position="261"/>
    </location>
</feature>
<reference evidence="6" key="1">
    <citation type="submission" date="2025-08" db="UniProtKB">
        <authorList>
            <consortium name="RefSeq"/>
        </authorList>
    </citation>
    <scope>IDENTIFICATION</scope>
    <source>
        <tissue evidence="6">Whole organism</tissue>
    </source>
</reference>
<dbReference type="InterPro" id="IPR016181">
    <property type="entry name" value="Acyl_CoA_acyltransferase"/>
</dbReference>
<dbReference type="Pfam" id="PF05301">
    <property type="entry name" value="Acetyltransf_16"/>
    <property type="match status" value="1"/>
</dbReference>
<dbReference type="PANTHER" id="PTHR12327:SF0">
    <property type="entry name" value="ALPHA-TUBULIN N-ACETYLTRANSFERASE 1"/>
    <property type="match status" value="1"/>
</dbReference>
<dbReference type="Gene3D" id="3.40.630.30">
    <property type="match status" value="1"/>
</dbReference>
<feature type="region of interest" description="Disordered" evidence="3">
    <location>
        <begin position="245"/>
        <end position="385"/>
    </location>
</feature>
<dbReference type="InterPro" id="IPR007965">
    <property type="entry name" value="GNAT_ATAT"/>
</dbReference>